<name>A0A6A6CVV0_ZASCE</name>
<feature type="region of interest" description="Disordered" evidence="1">
    <location>
        <begin position="106"/>
        <end position="128"/>
    </location>
</feature>
<sequence>MSLMLSFCSFVRLGDMFAKAPGKLKGGASSVLVRAALSFNGRLCYWRAGGEVNFHAIIDDRSRGTSRSSWPDFPVWAVRSTSTSNSNFNSTRLDYASAHPPRDILSQAGSTRPELLPTSSSSTHRPPHRMPLIDLPTELLDEVFSYLDWDPSRSLYPTRDDVLNASLTCRQLRKVLEPAIFRNVTLRLCWAEGRLIEPRWYCLRKQRPDIAKHRDNLEPFVVPEGVDDWLTLSNNPENSSSDIAHLRPRVDDYARRHIQEEPLSKDVDAEQALSAEDLIRVTKTQSRTNQSIDALSIFMLCIPASVNKIVFKAHMEGIHNKDKNIYSHRLLSIALDLLHDRLQDLTIISNQSVRRLGMSRRQIADIGSEMVDQEWIPTSVVQKLSPKRLTFAVNDEYSFHKNTTSFVHQGFQRWHQLSPTVRELDIRYTKGELNELVQFVRGFETLTTIRFQDCILLAPYQAPMAQTRAYEQHVWLNLAILIRQTFPHAKIELDNLWRPVIMDKLPNCAVNWILTQAVPEGALIGEEREERLMEDFEAPVKGACIRALSFSPESPEPPCQRSQYEPVSSIQKRLEILEDIHLHHNTSYNHESVLIRQRSQVRPSTQYLFRGSLGLGRVRDMDRLVDFLL</sequence>
<evidence type="ECO:0000256" key="1">
    <source>
        <dbReference type="SAM" id="MobiDB-lite"/>
    </source>
</evidence>
<evidence type="ECO:0000259" key="2">
    <source>
        <dbReference type="PROSITE" id="PS50181"/>
    </source>
</evidence>
<feature type="compositionally biased region" description="Low complexity" evidence="1">
    <location>
        <begin position="115"/>
        <end position="124"/>
    </location>
</feature>
<dbReference type="PROSITE" id="PS50181">
    <property type="entry name" value="FBOX"/>
    <property type="match status" value="1"/>
</dbReference>
<keyword evidence="4" id="KW-1185">Reference proteome</keyword>
<dbReference type="GeneID" id="54564877"/>
<dbReference type="InterPro" id="IPR036047">
    <property type="entry name" value="F-box-like_dom_sf"/>
</dbReference>
<evidence type="ECO:0000313" key="3">
    <source>
        <dbReference type="EMBL" id="KAF2171241.1"/>
    </source>
</evidence>
<dbReference type="AlphaFoldDB" id="A0A6A6CVV0"/>
<dbReference type="EMBL" id="ML993583">
    <property type="protein sequence ID" value="KAF2171241.1"/>
    <property type="molecule type" value="Genomic_DNA"/>
</dbReference>
<organism evidence="3 4">
    <name type="scientific">Zasmidium cellare ATCC 36951</name>
    <dbReference type="NCBI Taxonomy" id="1080233"/>
    <lineage>
        <taxon>Eukaryota</taxon>
        <taxon>Fungi</taxon>
        <taxon>Dikarya</taxon>
        <taxon>Ascomycota</taxon>
        <taxon>Pezizomycotina</taxon>
        <taxon>Dothideomycetes</taxon>
        <taxon>Dothideomycetidae</taxon>
        <taxon>Mycosphaerellales</taxon>
        <taxon>Mycosphaerellaceae</taxon>
        <taxon>Zasmidium</taxon>
    </lineage>
</organism>
<dbReference type="Proteomes" id="UP000799537">
    <property type="component" value="Unassembled WGS sequence"/>
</dbReference>
<gene>
    <name evidence="3" type="ORF">M409DRAFT_50707</name>
</gene>
<accession>A0A6A6CVV0</accession>
<dbReference type="InterPro" id="IPR001810">
    <property type="entry name" value="F-box_dom"/>
</dbReference>
<feature type="domain" description="F-box" evidence="2">
    <location>
        <begin position="129"/>
        <end position="184"/>
    </location>
</feature>
<reference evidence="3" key="1">
    <citation type="journal article" date="2020" name="Stud. Mycol.">
        <title>101 Dothideomycetes genomes: a test case for predicting lifestyles and emergence of pathogens.</title>
        <authorList>
            <person name="Haridas S."/>
            <person name="Albert R."/>
            <person name="Binder M."/>
            <person name="Bloem J."/>
            <person name="Labutti K."/>
            <person name="Salamov A."/>
            <person name="Andreopoulos B."/>
            <person name="Baker S."/>
            <person name="Barry K."/>
            <person name="Bills G."/>
            <person name="Bluhm B."/>
            <person name="Cannon C."/>
            <person name="Castanera R."/>
            <person name="Culley D."/>
            <person name="Daum C."/>
            <person name="Ezra D."/>
            <person name="Gonzalez J."/>
            <person name="Henrissat B."/>
            <person name="Kuo A."/>
            <person name="Liang C."/>
            <person name="Lipzen A."/>
            <person name="Lutzoni F."/>
            <person name="Magnuson J."/>
            <person name="Mondo S."/>
            <person name="Nolan M."/>
            <person name="Ohm R."/>
            <person name="Pangilinan J."/>
            <person name="Park H.-J."/>
            <person name="Ramirez L."/>
            <person name="Alfaro M."/>
            <person name="Sun H."/>
            <person name="Tritt A."/>
            <person name="Yoshinaga Y."/>
            <person name="Zwiers L.-H."/>
            <person name="Turgeon B."/>
            <person name="Goodwin S."/>
            <person name="Spatafora J."/>
            <person name="Crous P."/>
            <person name="Grigoriev I."/>
        </authorList>
    </citation>
    <scope>NUCLEOTIDE SEQUENCE</scope>
    <source>
        <strain evidence="3">ATCC 36951</strain>
    </source>
</reference>
<dbReference type="RefSeq" id="XP_033672130.1">
    <property type="nucleotide sequence ID" value="XM_033811605.1"/>
</dbReference>
<proteinExistence type="predicted"/>
<dbReference type="SUPFAM" id="SSF81383">
    <property type="entry name" value="F-box domain"/>
    <property type="match status" value="1"/>
</dbReference>
<evidence type="ECO:0000313" key="4">
    <source>
        <dbReference type="Proteomes" id="UP000799537"/>
    </source>
</evidence>
<dbReference type="OrthoDB" id="3903686at2759"/>
<protein>
    <recommendedName>
        <fullName evidence="2">F-box domain-containing protein</fullName>
    </recommendedName>
</protein>